<dbReference type="PROSITE" id="PS51910">
    <property type="entry name" value="GH18_2"/>
    <property type="match status" value="1"/>
</dbReference>
<feature type="non-terminal residue" evidence="4">
    <location>
        <position position="309"/>
    </location>
</feature>
<dbReference type="Gene3D" id="3.20.20.80">
    <property type="entry name" value="Glycosidases"/>
    <property type="match status" value="1"/>
</dbReference>
<dbReference type="SMART" id="SM00636">
    <property type="entry name" value="Glyco_18"/>
    <property type="match status" value="1"/>
</dbReference>
<dbReference type="GO" id="GO:0016787">
    <property type="term" value="F:hydrolase activity"/>
    <property type="evidence" value="ECO:0007669"/>
    <property type="project" value="UniProtKB-KW"/>
</dbReference>
<name>A0A4V1IXV1_9FUNG</name>
<dbReference type="GO" id="GO:0005975">
    <property type="term" value="P:carbohydrate metabolic process"/>
    <property type="evidence" value="ECO:0007669"/>
    <property type="project" value="InterPro"/>
</dbReference>
<comment type="similarity">
    <text evidence="1">Belongs to the glycosyl hydrolase 18 family.</text>
</comment>
<dbReference type="PANTHER" id="PTHR46066:SF2">
    <property type="entry name" value="CHITINASE DOMAIN-CONTAINING PROTEIN 1"/>
    <property type="match status" value="1"/>
</dbReference>
<dbReference type="InterPro" id="IPR001223">
    <property type="entry name" value="Glyco_hydro18_cat"/>
</dbReference>
<protein>
    <recommendedName>
        <fullName evidence="2">Chitinase domain-containing protein 1</fullName>
    </recommendedName>
</protein>
<evidence type="ECO:0000259" key="3">
    <source>
        <dbReference type="PROSITE" id="PS51910"/>
    </source>
</evidence>
<feature type="non-terminal residue" evidence="4">
    <location>
        <position position="1"/>
    </location>
</feature>
<dbReference type="Gene3D" id="3.10.50.10">
    <property type="match status" value="1"/>
</dbReference>
<dbReference type="Proteomes" id="UP000267251">
    <property type="component" value="Unassembled WGS sequence"/>
</dbReference>
<evidence type="ECO:0000313" key="5">
    <source>
        <dbReference type="Proteomes" id="UP000267251"/>
    </source>
</evidence>
<gene>
    <name evidence="4" type="ORF">BJ684DRAFT_2477</name>
</gene>
<accession>A0A4V1IXV1</accession>
<dbReference type="AlphaFoldDB" id="A0A4V1IXV1"/>
<dbReference type="GO" id="GO:0012505">
    <property type="term" value="C:endomembrane system"/>
    <property type="evidence" value="ECO:0007669"/>
    <property type="project" value="TreeGrafter"/>
</dbReference>
<dbReference type="SUPFAM" id="SSF51445">
    <property type="entry name" value="(Trans)glycosidases"/>
    <property type="match status" value="1"/>
</dbReference>
<dbReference type="EMBL" id="KZ988371">
    <property type="protein sequence ID" value="RKP12339.1"/>
    <property type="molecule type" value="Genomic_DNA"/>
</dbReference>
<feature type="domain" description="GH18" evidence="3">
    <location>
        <begin position="1"/>
        <end position="309"/>
    </location>
</feature>
<organism evidence="4 5">
    <name type="scientific">Piptocephalis cylindrospora</name>
    <dbReference type="NCBI Taxonomy" id="1907219"/>
    <lineage>
        <taxon>Eukaryota</taxon>
        <taxon>Fungi</taxon>
        <taxon>Fungi incertae sedis</taxon>
        <taxon>Zoopagomycota</taxon>
        <taxon>Zoopagomycotina</taxon>
        <taxon>Zoopagomycetes</taxon>
        <taxon>Zoopagales</taxon>
        <taxon>Piptocephalidaceae</taxon>
        <taxon>Piptocephalis</taxon>
    </lineage>
</organism>
<dbReference type="GO" id="GO:0008061">
    <property type="term" value="F:chitin binding"/>
    <property type="evidence" value="ECO:0007669"/>
    <property type="project" value="InterPro"/>
</dbReference>
<keyword evidence="4" id="KW-0378">Hydrolase</keyword>
<evidence type="ECO:0000256" key="1">
    <source>
        <dbReference type="ARBA" id="ARBA00009336"/>
    </source>
</evidence>
<dbReference type="Pfam" id="PF00704">
    <property type="entry name" value="Glyco_hydro_18"/>
    <property type="match status" value="1"/>
</dbReference>
<dbReference type="InterPro" id="IPR011583">
    <property type="entry name" value="Chitinase_II/V-like_cat"/>
</dbReference>
<dbReference type="InterPro" id="IPR029070">
    <property type="entry name" value="Chitinase_insertion_sf"/>
</dbReference>
<dbReference type="GO" id="GO:0070492">
    <property type="term" value="F:oligosaccharide binding"/>
    <property type="evidence" value="ECO:0007669"/>
    <property type="project" value="TreeGrafter"/>
</dbReference>
<proteinExistence type="inferred from homology"/>
<reference evidence="5" key="1">
    <citation type="journal article" date="2018" name="Nat. Microbiol.">
        <title>Leveraging single-cell genomics to expand the fungal tree of life.</title>
        <authorList>
            <person name="Ahrendt S.R."/>
            <person name="Quandt C.A."/>
            <person name="Ciobanu D."/>
            <person name="Clum A."/>
            <person name="Salamov A."/>
            <person name="Andreopoulos B."/>
            <person name="Cheng J.F."/>
            <person name="Woyke T."/>
            <person name="Pelin A."/>
            <person name="Henrissat B."/>
            <person name="Reynolds N.K."/>
            <person name="Benny G.L."/>
            <person name="Smith M.E."/>
            <person name="James T.Y."/>
            <person name="Grigoriev I.V."/>
        </authorList>
    </citation>
    <scope>NUCLEOTIDE SEQUENCE [LARGE SCALE GENOMIC DNA]</scope>
</reference>
<sequence length="309" mass="34943">LAYVTPWNGHGYDVARTFRGKFDLLSPTWFQVPWKEEDKEEWMIQGGHDVDVDWIQDVRTNGTGWIVPRFSFQGWTLPQYQALMQDATQALANGIAQAILDQVEEHGFDGVTLECAAVYALDSFLDVLGSALRDQGKLLILVLPPHREGQMYPFTPEWRKKVDGSVDYYSLMTYDYSVASGSGPNAPVRWMEEAVEALLGPSPTPAQRAKVLLGLNFYGYAFNPMDSSSEAVARPQYLEILEQSFPNFRWDRSAKESCGEYTLPSGEIREVWYPTLKSIATRVDLARELGVGISIWEIGQGLDYFYDLI</sequence>
<dbReference type="OrthoDB" id="10254444at2759"/>
<keyword evidence="5" id="KW-1185">Reference proteome</keyword>
<evidence type="ECO:0000256" key="2">
    <source>
        <dbReference type="ARBA" id="ARBA00040976"/>
    </source>
</evidence>
<dbReference type="InterPro" id="IPR017853">
    <property type="entry name" value="GH"/>
</dbReference>
<dbReference type="PANTHER" id="PTHR46066">
    <property type="entry name" value="CHITINASE DOMAIN-CONTAINING PROTEIN 1 FAMILY MEMBER"/>
    <property type="match status" value="1"/>
</dbReference>
<evidence type="ECO:0000313" key="4">
    <source>
        <dbReference type="EMBL" id="RKP12339.1"/>
    </source>
</evidence>